<keyword evidence="6" id="KW-0812">Transmembrane</keyword>
<dbReference type="EMBL" id="FQWZ01000001">
    <property type="protein sequence ID" value="SHG51400.1"/>
    <property type="molecule type" value="Genomic_DNA"/>
</dbReference>
<keyword evidence="8" id="KW-1133">Transmembrane helix</keyword>
<dbReference type="AlphaFoldDB" id="A0A1M5KFL5"/>
<dbReference type="GO" id="GO:0015628">
    <property type="term" value="P:protein secretion by the type II secretion system"/>
    <property type="evidence" value="ECO:0007669"/>
    <property type="project" value="InterPro"/>
</dbReference>
<sequence length="299" mass="31522">MTSLAEQLPRRLALAYERHGRLAPALAKVLLALWLAQLLARTMWLLVPTPPAAAWKPAPPAVGSANSPTADKGPNAELVASAHLFGDYQAPANQELDQMGKAPDTRLSLTLLGILAADGDKQSRALIGTQDGAEKPYSVGDDVVRGVNLQAIFADRVILARDGQLETLRLDKDKAGAPLPAGASVGAAPAVNTSETAQMLTSIRDKLLTDPSKASDYIRIQPANIDGQQRGYRIYPGRDRSVFNGAGLRPGDLVTSINGVGLDDPARALQMLGELSSANSLTVMVERGGTPQAITVNLN</sequence>
<evidence type="ECO:0000256" key="7">
    <source>
        <dbReference type="ARBA" id="ARBA00022927"/>
    </source>
</evidence>
<evidence type="ECO:0000256" key="5">
    <source>
        <dbReference type="ARBA" id="ARBA00022519"/>
    </source>
</evidence>
<dbReference type="GO" id="GO:0015627">
    <property type="term" value="C:type II protein secretion system complex"/>
    <property type="evidence" value="ECO:0007669"/>
    <property type="project" value="InterPro"/>
</dbReference>
<gene>
    <name evidence="11" type="ORF">SAMN04488068_0528</name>
</gene>
<evidence type="ECO:0000313" key="11">
    <source>
        <dbReference type="EMBL" id="SHG51400.1"/>
    </source>
</evidence>
<evidence type="ECO:0000313" key="12">
    <source>
        <dbReference type="Proteomes" id="UP000199758"/>
    </source>
</evidence>
<dbReference type="Proteomes" id="UP000199758">
    <property type="component" value="Unassembled WGS sequence"/>
</dbReference>
<evidence type="ECO:0000256" key="1">
    <source>
        <dbReference type="ARBA" id="ARBA00004533"/>
    </source>
</evidence>
<keyword evidence="9" id="KW-0472">Membrane</keyword>
<keyword evidence="12" id="KW-1185">Reference proteome</keyword>
<feature type="domain" description="Type II secretion system protein GspC N-terminal" evidence="10">
    <location>
        <begin position="29"/>
        <end position="170"/>
    </location>
</feature>
<dbReference type="InterPro" id="IPR036034">
    <property type="entry name" value="PDZ_sf"/>
</dbReference>
<evidence type="ECO:0000256" key="9">
    <source>
        <dbReference type="ARBA" id="ARBA00023136"/>
    </source>
</evidence>
<dbReference type="SUPFAM" id="SSF50156">
    <property type="entry name" value="PDZ domain-like"/>
    <property type="match status" value="1"/>
</dbReference>
<evidence type="ECO:0000259" key="10">
    <source>
        <dbReference type="Pfam" id="PF11356"/>
    </source>
</evidence>
<dbReference type="Gene3D" id="2.30.30.830">
    <property type="match status" value="1"/>
</dbReference>
<evidence type="ECO:0000256" key="2">
    <source>
        <dbReference type="ARBA" id="ARBA00007986"/>
    </source>
</evidence>
<keyword evidence="4" id="KW-1003">Cell membrane</keyword>
<dbReference type="OrthoDB" id="1491375at2"/>
<keyword evidence="7" id="KW-0653">Protein transport</keyword>
<dbReference type="GO" id="GO:0005886">
    <property type="term" value="C:plasma membrane"/>
    <property type="evidence" value="ECO:0007669"/>
    <property type="project" value="UniProtKB-SubCell"/>
</dbReference>
<comment type="similarity">
    <text evidence="2">Belongs to the GSP C family.</text>
</comment>
<name>A0A1M5KFL5_9GAMM</name>
<keyword evidence="5" id="KW-0997">Cell inner membrane</keyword>
<comment type="subcellular location">
    <subcellularLocation>
        <location evidence="1">Cell inner membrane</location>
    </subcellularLocation>
</comment>
<keyword evidence="3" id="KW-0813">Transport</keyword>
<dbReference type="RefSeq" id="WP_072893500.1">
    <property type="nucleotide sequence ID" value="NZ_FQWZ01000001.1"/>
</dbReference>
<accession>A0A1M5KFL5</accession>
<evidence type="ECO:0000256" key="6">
    <source>
        <dbReference type="ARBA" id="ARBA00022692"/>
    </source>
</evidence>
<evidence type="ECO:0000256" key="3">
    <source>
        <dbReference type="ARBA" id="ARBA00022448"/>
    </source>
</evidence>
<dbReference type="Gene3D" id="2.30.42.10">
    <property type="match status" value="1"/>
</dbReference>
<protein>
    <submittedName>
        <fullName evidence="11">Type II secretion system protein C (GspC)</fullName>
    </submittedName>
</protein>
<reference evidence="11 12" key="1">
    <citation type="submission" date="2016-11" db="EMBL/GenBank/DDBJ databases">
        <authorList>
            <person name="Jaros S."/>
            <person name="Januszkiewicz K."/>
            <person name="Wedrychowicz H."/>
        </authorList>
    </citation>
    <scope>NUCLEOTIDE SEQUENCE [LARGE SCALE GENOMIC DNA]</scope>
    <source>
        <strain evidence="11 12">CGMCC 1.7049</strain>
    </source>
</reference>
<dbReference type="NCBIfam" id="TIGR01713">
    <property type="entry name" value="typeII_sec_gspC"/>
    <property type="match status" value="1"/>
</dbReference>
<dbReference type="STRING" id="490188.SAMN04488068_0528"/>
<dbReference type="InterPro" id="IPR001639">
    <property type="entry name" value="T2SS_protein-GspC"/>
</dbReference>
<organism evidence="11 12">
    <name type="scientific">Hydrocarboniphaga daqingensis</name>
    <dbReference type="NCBI Taxonomy" id="490188"/>
    <lineage>
        <taxon>Bacteria</taxon>
        <taxon>Pseudomonadati</taxon>
        <taxon>Pseudomonadota</taxon>
        <taxon>Gammaproteobacteria</taxon>
        <taxon>Nevskiales</taxon>
        <taxon>Nevskiaceae</taxon>
        <taxon>Hydrocarboniphaga</taxon>
    </lineage>
</organism>
<proteinExistence type="inferred from homology"/>
<dbReference type="Pfam" id="PF11356">
    <property type="entry name" value="T2SSC"/>
    <property type="match status" value="1"/>
</dbReference>
<evidence type="ECO:0000256" key="4">
    <source>
        <dbReference type="ARBA" id="ARBA00022475"/>
    </source>
</evidence>
<dbReference type="InterPro" id="IPR024961">
    <property type="entry name" value="T2SS_GspC_N"/>
</dbReference>
<evidence type="ECO:0000256" key="8">
    <source>
        <dbReference type="ARBA" id="ARBA00022989"/>
    </source>
</evidence>